<gene>
    <name evidence="4" type="ORF">GCM10009825_19620</name>
</gene>
<name>A0ABP5KWA2_9MICC</name>
<evidence type="ECO:0000313" key="5">
    <source>
        <dbReference type="Proteomes" id="UP001500102"/>
    </source>
</evidence>
<dbReference type="SUPFAM" id="SSF53756">
    <property type="entry name" value="UDP-Glycosyltransferase/glycogen phosphorylase"/>
    <property type="match status" value="1"/>
</dbReference>
<evidence type="ECO:0000259" key="3">
    <source>
        <dbReference type="Pfam" id="PF13579"/>
    </source>
</evidence>
<dbReference type="Pfam" id="PF13579">
    <property type="entry name" value="Glyco_trans_4_4"/>
    <property type="match status" value="1"/>
</dbReference>
<dbReference type="InterPro" id="IPR028098">
    <property type="entry name" value="Glyco_trans_4-like_N"/>
</dbReference>
<evidence type="ECO:0000313" key="4">
    <source>
        <dbReference type="EMBL" id="GAA2135372.1"/>
    </source>
</evidence>
<dbReference type="Gene3D" id="3.40.50.2000">
    <property type="entry name" value="Glycogen Phosphorylase B"/>
    <property type="match status" value="2"/>
</dbReference>
<accession>A0ABP5KWA2</accession>
<organism evidence="4 5">
    <name type="scientific">Arthrobacter humicola</name>
    <dbReference type="NCBI Taxonomy" id="409291"/>
    <lineage>
        <taxon>Bacteria</taxon>
        <taxon>Bacillati</taxon>
        <taxon>Actinomycetota</taxon>
        <taxon>Actinomycetes</taxon>
        <taxon>Micrococcales</taxon>
        <taxon>Micrococcaceae</taxon>
        <taxon>Arthrobacter</taxon>
    </lineage>
</organism>
<evidence type="ECO:0000256" key="2">
    <source>
        <dbReference type="ARBA" id="ARBA00022679"/>
    </source>
</evidence>
<proteinExistence type="predicted"/>
<keyword evidence="2" id="KW-0808">Transferase</keyword>
<feature type="domain" description="Glycosyltransferase subfamily 4-like N-terminal" evidence="3">
    <location>
        <begin position="14"/>
        <end position="116"/>
    </location>
</feature>
<protein>
    <submittedName>
        <fullName evidence="4">Glycosyltransferase</fullName>
    </submittedName>
</protein>
<keyword evidence="5" id="KW-1185">Reference proteome</keyword>
<comment type="caution">
    <text evidence="4">The sequence shown here is derived from an EMBL/GenBank/DDBJ whole genome shotgun (WGS) entry which is preliminary data.</text>
</comment>
<dbReference type="Pfam" id="PF13692">
    <property type="entry name" value="Glyco_trans_1_4"/>
    <property type="match status" value="1"/>
</dbReference>
<evidence type="ECO:0000256" key="1">
    <source>
        <dbReference type="ARBA" id="ARBA00022676"/>
    </source>
</evidence>
<dbReference type="CDD" id="cd03801">
    <property type="entry name" value="GT4_PimA-like"/>
    <property type="match status" value="1"/>
</dbReference>
<dbReference type="PANTHER" id="PTHR12526">
    <property type="entry name" value="GLYCOSYLTRANSFERASE"/>
    <property type="match status" value="1"/>
</dbReference>
<dbReference type="EMBL" id="BAAAQB010000029">
    <property type="protein sequence ID" value="GAA2135372.1"/>
    <property type="molecule type" value="Genomic_DNA"/>
</dbReference>
<dbReference type="Proteomes" id="UP001500102">
    <property type="component" value="Unassembled WGS sequence"/>
</dbReference>
<reference evidence="5" key="1">
    <citation type="journal article" date="2019" name="Int. J. Syst. Evol. Microbiol.">
        <title>The Global Catalogue of Microorganisms (GCM) 10K type strain sequencing project: providing services to taxonomists for standard genome sequencing and annotation.</title>
        <authorList>
            <consortium name="The Broad Institute Genomics Platform"/>
            <consortium name="The Broad Institute Genome Sequencing Center for Infectious Disease"/>
            <person name="Wu L."/>
            <person name="Ma J."/>
        </authorList>
    </citation>
    <scope>NUCLEOTIDE SEQUENCE [LARGE SCALE GENOMIC DNA]</scope>
    <source>
        <strain evidence="5">JCM 15921</strain>
    </source>
</reference>
<sequence>MRILVYPHDLNMGGSQLNAIELAAAVRALGHDVIMFGQPGSLNLRIKELGLEFIAAPKPHHQPSRTIVRALADVIRDRKIDIVHGYEWPPALESRLAVDRSPGTAVVCTVMSMAVAPFIPKTMPLLVGTREILDAEVAFGRASVELLEPPVDVKLNNPFLELPLDDFRQRWNLNPDAYTVVLVTRLAQQLKLEGILTAIKAVGALAGELKIQLLLVGDGPERDAVRAKAQEINQLNGPGTIVLTGQLEDPRPAYLLADVALGMGGSALRAMAFAKPLIVQGEMGYWNLVTPETLPDFLEQGWFGVGPGKYAGEARLVEILRRLLPDDKQRTALGELGLRTVQDRFSLDRAARLQEHFYREALRAPRRSSPVTDALAVRLLIKYQVAAHAKRLFGRLAADDFNARPVRARTAPRAKGSKTSPARML</sequence>
<keyword evidence="1" id="KW-0328">Glycosyltransferase</keyword>